<comment type="caution">
    <text evidence="6">The sequence shown here is derived from an EMBL/GenBank/DDBJ whole genome shotgun (WGS) entry which is preliminary data.</text>
</comment>
<protein>
    <submittedName>
        <fullName evidence="6">FAD-dependent oxidoreductase</fullName>
    </submittedName>
</protein>
<gene>
    <name evidence="6" type="ORF">IQ63_20560</name>
</gene>
<dbReference type="Pfam" id="PF01266">
    <property type="entry name" value="DAO"/>
    <property type="match status" value="1"/>
</dbReference>
<proteinExistence type="predicted"/>
<accession>A0A0L0K673</accession>
<name>A0A0L0K673_9ACTN</name>
<dbReference type="InterPro" id="IPR006076">
    <property type="entry name" value="FAD-dep_OxRdtase"/>
</dbReference>
<keyword evidence="2" id="KW-0285">Flavoprotein</keyword>
<evidence type="ECO:0000256" key="1">
    <source>
        <dbReference type="ARBA" id="ARBA00001974"/>
    </source>
</evidence>
<dbReference type="InterPro" id="IPR045170">
    <property type="entry name" value="MTOX"/>
</dbReference>
<sequence length="389" mass="43117">MTESYDVVVVGGGPIGLATAWEAAERGHRVLVLERHTFFNETVGTSGAERHWRLQYTQEDLFRLTLETLPLWRALESRCERRLIHEIGSLWFGDTDVVTNEGQISGTAEMMDKLSVRYEWLKAPDIERRFGFRGLPKHYEGFLQPDGGTIDVRGTLSALFTLAQAAGSTLRAGETVTALVPDENGVTVTTDRGTYRADKVVLACGPYTNDLLEPLGARLAYSVYEMAIATYRQAAAVAESPFWFAFQQPTEEDTNLFYGFGHNPWAPGEFVRCGPIFEVDALGHPSMSTGVADGRQMERLSGWLREHLPTVDPDPARTSTCLAVLPTDPERQFFLGTARDLMPHGDKLVVYGAGWAFKFVPLFGRICADLAVDDSTPYDISRLALQSAL</sequence>
<dbReference type="PANTHER" id="PTHR10961:SF7">
    <property type="entry name" value="FAD DEPENDENT OXIDOREDUCTASE DOMAIN-CONTAINING PROTEIN"/>
    <property type="match status" value="1"/>
</dbReference>
<dbReference type="InterPro" id="IPR036188">
    <property type="entry name" value="FAD/NAD-bd_sf"/>
</dbReference>
<dbReference type="SUPFAM" id="SSF51905">
    <property type="entry name" value="FAD/NAD(P)-binding domain"/>
    <property type="match status" value="1"/>
</dbReference>
<dbReference type="GO" id="GO:0008115">
    <property type="term" value="F:sarcosine oxidase activity"/>
    <property type="evidence" value="ECO:0007669"/>
    <property type="project" value="TreeGrafter"/>
</dbReference>
<dbReference type="PATRIC" id="fig|42234.21.peg.4240"/>
<evidence type="ECO:0000256" key="3">
    <source>
        <dbReference type="ARBA" id="ARBA00022827"/>
    </source>
</evidence>
<keyword evidence="3" id="KW-0274">FAD</keyword>
<comment type="cofactor">
    <cofactor evidence="1">
        <name>FAD</name>
        <dbReference type="ChEBI" id="CHEBI:57692"/>
    </cofactor>
</comment>
<keyword evidence="4" id="KW-0560">Oxidoreductase</keyword>
<dbReference type="EMBL" id="JPPY01000129">
    <property type="protein sequence ID" value="KND33120.1"/>
    <property type="molecule type" value="Genomic_DNA"/>
</dbReference>
<dbReference type="AlphaFoldDB" id="A0A0L0K673"/>
<evidence type="ECO:0000256" key="2">
    <source>
        <dbReference type="ARBA" id="ARBA00022630"/>
    </source>
</evidence>
<evidence type="ECO:0000313" key="7">
    <source>
        <dbReference type="Proteomes" id="UP000037151"/>
    </source>
</evidence>
<feature type="domain" description="FAD dependent oxidoreductase" evidence="5">
    <location>
        <begin position="6"/>
        <end position="370"/>
    </location>
</feature>
<reference evidence="7" key="1">
    <citation type="submission" date="2014-07" db="EMBL/GenBank/DDBJ databases">
        <title>Genome sequencing of plant-pathogenic Streptomyces species.</title>
        <authorList>
            <person name="Harrison J."/>
            <person name="Sapp M."/>
            <person name="Thwaites R."/>
            <person name="Studholme D.J."/>
        </authorList>
    </citation>
    <scope>NUCLEOTIDE SEQUENCE [LARGE SCALE GENOMIC DNA]</scope>
    <source>
        <strain evidence="7">NCPPB 4445</strain>
    </source>
</reference>
<dbReference type="PANTHER" id="PTHR10961">
    <property type="entry name" value="PEROXISOMAL SARCOSINE OXIDASE"/>
    <property type="match status" value="1"/>
</dbReference>
<evidence type="ECO:0000256" key="4">
    <source>
        <dbReference type="ARBA" id="ARBA00023002"/>
    </source>
</evidence>
<organism evidence="6 7">
    <name type="scientific">Streptomyces acidiscabies</name>
    <dbReference type="NCBI Taxonomy" id="42234"/>
    <lineage>
        <taxon>Bacteria</taxon>
        <taxon>Bacillati</taxon>
        <taxon>Actinomycetota</taxon>
        <taxon>Actinomycetes</taxon>
        <taxon>Kitasatosporales</taxon>
        <taxon>Streptomycetaceae</taxon>
        <taxon>Streptomyces</taxon>
    </lineage>
</organism>
<dbReference type="Gene3D" id="3.50.50.60">
    <property type="entry name" value="FAD/NAD(P)-binding domain"/>
    <property type="match status" value="1"/>
</dbReference>
<dbReference type="OrthoDB" id="9806452at2"/>
<dbReference type="Gene3D" id="3.30.9.10">
    <property type="entry name" value="D-Amino Acid Oxidase, subunit A, domain 2"/>
    <property type="match status" value="1"/>
</dbReference>
<dbReference type="GO" id="GO:0050660">
    <property type="term" value="F:flavin adenine dinucleotide binding"/>
    <property type="evidence" value="ECO:0007669"/>
    <property type="project" value="InterPro"/>
</dbReference>
<evidence type="ECO:0000313" key="6">
    <source>
        <dbReference type="EMBL" id="KND33120.1"/>
    </source>
</evidence>
<dbReference type="RefSeq" id="WP_050371971.1">
    <property type="nucleotide sequence ID" value="NZ_KQ257822.1"/>
</dbReference>
<evidence type="ECO:0000259" key="5">
    <source>
        <dbReference type="Pfam" id="PF01266"/>
    </source>
</evidence>
<dbReference type="Proteomes" id="UP000037151">
    <property type="component" value="Unassembled WGS sequence"/>
</dbReference>